<feature type="transmembrane region" description="Helical" evidence="1">
    <location>
        <begin position="213"/>
        <end position="237"/>
    </location>
</feature>
<dbReference type="PROSITE" id="PS50887">
    <property type="entry name" value="GGDEF"/>
    <property type="match status" value="1"/>
</dbReference>
<comment type="caution">
    <text evidence="4">The sequence shown here is derived from an EMBL/GenBank/DDBJ whole genome shotgun (WGS) entry which is preliminary data.</text>
</comment>
<accession>A0A4R2IZC0</accession>
<feature type="transmembrane region" description="Helical" evidence="1">
    <location>
        <begin position="140"/>
        <end position="161"/>
    </location>
</feature>
<feature type="domain" description="EAL" evidence="2">
    <location>
        <begin position="515"/>
        <end position="766"/>
    </location>
</feature>
<feature type="transmembrane region" description="Helical" evidence="1">
    <location>
        <begin position="307"/>
        <end position="326"/>
    </location>
</feature>
<dbReference type="InterPro" id="IPR029787">
    <property type="entry name" value="Nucleotide_cyclase"/>
</dbReference>
<dbReference type="InterPro" id="IPR052155">
    <property type="entry name" value="Biofilm_reg_signaling"/>
</dbReference>
<dbReference type="PANTHER" id="PTHR44757:SF2">
    <property type="entry name" value="BIOFILM ARCHITECTURE MAINTENANCE PROTEIN MBAA"/>
    <property type="match status" value="1"/>
</dbReference>
<keyword evidence="5" id="KW-1185">Reference proteome</keyword>
<dbReference type="InterPro" id="IPR035919">
    <property type="entry name" value="EAL_sf"/>
</dbReference>
<dbReference type="RefSeq" id="WP_132124964.1">
    <property type="nucleotide sequence ID" value="NZ_SLWS01000014.1"/>
</dbReference>
<feature type="transmembrane region" description="Helical" evidence="1">
    <location>
        <begin position="68"/>
        <end position="87"/>
    </location>
</feature>
<dbReference type="EMBL" id="SLWS01000014">
    <property type="protein sequence ID" value="TCO49718.1"/>
    <property type="molecule type" value="Genomic_DNA"/>
</dbReference>
<dbReference type="Pfam" id="PF00990">
    <property type="entry name" value="GGDEF"/>
    <property type="match status" value="1"/>
</dbReference>
<dbReference type="InterPro" id="IPR001633">
    <property type="entry name" value="EAL_dom"/>
</dbReference>
<feature type="transmembrane region" description="Helical" evidence="1">
    <location>
        <begin position="99"/>
        <end position="119"/>
    </location>
</feature>
<feature type="transmembrane region" description="Helical" evidence="1">
    <location>
        <begin position="40"/>
        <end position="56"/>
    </location>
</feature>
<evidence type="ECO:0000313" key="4">
    <source>
        <dbReference type="EMBL" id="TCO49718.1"/>
    </source>
</evidence>
<dbReference type="CDD" id="cd01949">
    <property type="entry name" value="GGDEF"/>
    <property type="match status" value="1"/>
</dbReference>
<protein>
    <submittedName>
        <fullName evidence="4">Diguanylate cyclase (GGDEF)-like protein</fullName>
    </submittedName>
</protein>
<dbReference type="InterPro" id="IPR043128">
    <property type="entry name" value="Rev_trsase/Diguanyl_cyclase"/>
</dbReference>
<sequence length="776" mass="83077">MTVRRYQVATLIAVALAILVVVNGFALWGDRPALWVDDVMQLTTGLTAVVCGLLGARRARGAQRWWRMLVAVGMLGWSGGQVVWSYYQLASNEGLPSPSLADVGYLSFPVFALPALFVLGVSRERPDRQRWRPSQWTGHFGVAVVLDGLVVTGSLFILVWTTALGSVVRTVGPDSLKWAVAIAYPLSDLVVVVVAVLLVVFDRVDRPYRRNLLLLAAGIVALACSDSIFAYLVSIGAESMKPWADAGFVLGPLLISYALLAAPGRRREDASQPGTVDWWQLALPYLPVTIVVLVITGQQLFGDGPDAVVAWLGVLVILLLLARQLLSVLDNRLLLRRVYEGQQQLAYQAFHDPLTGLANRSLFGDRINQAVGDPTRQPMILIFVDLDDFKDVNDRFGHAGGDSLLHSVGQRLLGCVRSTDTVARLGGDEFAILLEGEQDAPEAVGERIRNALRQPFAVHGAPVTVRASMGLVVPDPAEPLVTSDVLLGRADTSMYAGKRLGKDTAVVYRPSQDGPPDFPTALRYAHGAVPVGFSLSFQPIVRLIDEQPTAVEALARWTAPDGTHVSPEAFVPAAEAAGLGAELDALVLDMACRQMTAAGLDVAVHVNVGASRLGTPELERTVRAALDRYRLAAGQLVVEITEAVPVPDLAAGADAIRRLQSLGVRVALDDFGAGYSSLTYLHALPVDLIKLDRALTTGVHPDRDEKLCRSLVALCADLGLAIVAEGIETAAQTELITRAGCTMAQGYRFGRPAPLTTLGLTGNPLVHGSGSMGDSR</sequence>
<dbReference type="Gene3D" id="3.30.70.270">
    <property type="match status" value="1"/>
</dbReference>
<dbReference type="SUPFAM" id="SSF141868">
    <property type="entry name" value="EAL domain-like"/>
    <property type="match status" value="1"/>
</dbReference>
<dbReference type="SUPFAM" id="SSF55073">
    <property type="entry name" value="Nucleotide cyclase"/>
    <property type="match status" value="1"/>
</dbReference>
<keyword evidence="1" id="KW-1133">Transmembrane helix</keyword>
<dbReference type="Gene3D" id="3.20.20.450">
    <property type="entry name" value="EAL domain"/>
    <property type="match status" value="1"/>
</dbReference>
<keyword evidence="1" id="KW-0812">Transmembrane</keyword>
<dbReference type="OrthoDB" id="23692at2"/>
<dbReference type="PANTHER" id="PTHR44757">
    <property type="entry name" value="DIGUANYLATE CYCLASE DGCP"/>
    <property type="match status" value="1"/>
</dbReference>
<dbReference type="CDD" id="cd01948">
    <property type="entry name" value="EAL"/>
    <property type="match status" value="1"/>
</dbReference>
<keyword evidence="1" id="KW-0472">Membrane</keyword>
<dbReference type="AlphaFoldDB" id="A0A4R2IZC0"/>
<dbReference type="SMART" id="SM00267">
    <property type="entry name" value="GGDEF"/>
    <property type="match status" value="1"/>
</dbReference>
<organism evidence="4 5">
    <name type="scientific">Actinocrispum wychmicini</name>
    <dbReference type="NCBI Taxonomy" id="1213861"/>
    <lineage>
        <taxon>Bacteria</taxon>
        <taxon>Bacillati</taxon>
        <taxon>Actinomycetota</taxon>
        <taxon>Actinomycetes</taxon>
        <taxon>Pseudonocardiales</taxon>
        <taxon>Pseudonocardiaceae</taxon>
        <taxon>Actinocrispum</taxon>
    </lineage>
</organism>
<feature type="domain" description="GGDEF" evidence="3">
    <location>
        <begin position="377"/>
        <end position="510"/>
    </location>
</feature>
<dbReference type="Pfam" id="PF00563">
    <property type="entry name" value="EAL"/>
    <property type="match status" value="1"/>
</dbReference>
<proteinExistence type="predicted"/>
<name>A0A4R2IZC0_9PSEU</name>
<feature type="transmembrane region" description="Helical" evidence="1">
    <location>
        <begin position="243"/>
        <end position="262"/>
    </location>
</feature>
<evidence type="ECO:0000256" key="1">
    <source>
        <dbReference type="SAM" id="Phobius"/>
    </source>
</evidence>
<evidence type="ECO:0000259" key="2">
    <source>
        <dbReference type="PROSITE" id="PS50883"/>
    </source>
</evidence>
<gene>
    <name evidence="4" type="ORF">EV192_11488</name>
</gene>
<evidence type="ECO:0000313" key="5">
    <source>
        <dbReference type="Proteomes" id="UP000295680"/>
    </source>
</evidence>
<evidence type="ECO:0000259" key="3">
    <source>
        <dbReference type="PROSITE" id="PS50887"/>
    </source>
</evidence>
<dbReference type="Proteomes" id="UP000295680">
    <property type="component" value="Unassembled WGS sequence"/>
</dbReference>
<reference evidence="4 5" key="1">
    <citation type="submission" date="2019-03" db="EMBL/GenBank/DDBJ databases">
        <title>Genomic Encyclopedia of Type Strains, Phase IV (KMG-IV): sequencing the most valuable type-strain genomes for metagenomic binning, comparative biology and taxonomic classification.</title>
        <authorList>
            <person name="Goeker M."/>
        </authorList>
    </citation>
    <scope>NUCLEOTIDE SEQUENCE [LARGE SCALE GENOMIC DNA]</scope>
    <source>
        <strain evidence="4 5">DSM 45934</strain>
    </source>
</reference>
<feature type="transmembrane region" description="Helical" evidence="1">
    <location>
        <begin position="282"/>
        <end position="301"/>
    </location>
</feature>
<dbReference type="NCBIfam" id="TIGR00254">
    <property type="entry name" value="GGDEF"/>
    <property type="match status" value="1"/>
</dbReference>
<feature type="transmembrane region" description="Helical" evidence="1">
    <location>
        <begin position="181"/>
        <end position="201"/>
    </location>
</feature>
<dbReference type="SMART" id="SM00052">
    <property type="entry name" value="EAL"/>
    <property type="match status" value="1"/>
</dbReference>
<dbReference type="PROSITE" id="PS50883">
    <property type="entry name" value="EAL"/>
    <property type="match status" value="1"/>
</dbReference>
<dbReference type="InterPro" id="IPR000160">
    <property type="entry name" value="GGDEF_dom"/>
</dbReference>